<dbReference type="Proteomes" id="UP000218263">
    <property type="component" value="Chromosome"/>
</dbReference>
<dbReference type="InterPro" id="IPR011322">
    <property type="entry name" value="N-reg_PII-like_a/b"/>
</dbReference>
<protein>
    <submittedName>
        <fullName evidence="1">Uncharacterized protein</fullName>
    </submittedName>
</protein>
<accession>A0A0X8X0U7</accession>
<dbReference type="AlphaFoldDB" id="A0A0X8X0U7"/>
<sequence>MDDKIVTFQSYYDPMLAHIVRTRLEANGVPCFIADENTIGANPLYNQAVGGVKLKVFERDLEKCREILATEGDLHEQDHIEIDGENTYVVCPYCASTNVSNISASKEKDQWPDLLDSLANLVNPFHTAKNWHCNNCQQDFE</sequence>
<dbReference type="GO" id="GO:0000428">
    <property type="term" value="C:DNA-directed RNA polymerase complex"/>
    <property type="evidence" value="ECO:0007669"/>
    <property type="project" value="UniProtKB-KW"/>
</dbReference>
<organism evidence="1 2">
    <name type="scientific">Mucilaginibacter gotjawali</name>
    <dbReference type="NCBI Taxonomy" id="1550579"/>
    <lineage>
        <taxon>Bacteria</taxon>
        <taxon>Pseudomonadati</taxon>
        <taxon>Bacteroidota</taxon>
        <taxon>Sphingobacteriia</taxon>
        <taxon>Sphingobacteriales</taxon>
        <taxon>Sphingobacteriaceae</taxon>
        <taxon>Mucilaginibacter</taxon>
    </lineage>
</organism>
<dbReference type="InterPro" id="IPR018551">
    <property type="entry name" value="DUF2007"/>
</dbReference>
<dbReference type="EMBL" id="AP017313">
    <property type="protein sequence ID" value="BAU53596.1"/>
    <property type="molecule type" value="Genomic_DNA"/>
</dbReference>
<reference evidence="1 2" key="1">
    <citation type="submission" date="2015-12" db="EMBL/GenBank/DDBJ databases">
        <title>Genome sequence of Mucilaginibacter gotjawali.</title>
        <authorList>
            <person name="Lee J.S."/>
            <person name="Lee K.C."/>
            <person name="Kim K.K."/>
            <person name="Lee B.W."/>
        </authorList>
    </citation>
    <scope>NUCLEOTIDE SEQUENCE [LARGE SCALE GENOMIC DNA]</scope>
    <source>
        <strain evidence="1 2">SA3-7</strain>
    </source>
</reference>
<dbReference type="Gene3D" id="3.30.70.790">
    <property type="entry name" value="UreE, C-terminal domain"/>
    <property type="match status" value="1"/>
</dbReference>
<proteinExistence type="predicted"/>
<gene>
    <name evidence="1" type="ORF">MgSA37_01765</name>
</gene>
<dbReference type="SUPFAM" id="SSF54913">
    <property type="entry name" value="GlnB-like"/>
    <property type="match status" value="1"/>
</dbReference>
<dbReference type="RefSeq" id="WP_232010814.1">
    <property type="nucleotide sequence ID" value="NZ_AP017313.1"/>
</dbReference>
<name>A0A0X8X0U7_9SPHI</name>
<dbReference type="KEGG" id="mgot:MgSA37_01765"/>
<evidence type="ECO:0000313" key="2">
    <source>
        <dbReference type="Proteomes" id="UP000218263"/>
    </source>
</evidence>
<dbReference type="Pfam" id="PF09413">
    <property type="entry name" value="DUF2007"/>
    <property type="match status" value="1"/>
</dbReference>
<evidence type="ECO:0000313" key="1">
    <source>
        <dbReference type="EMBL" id="BAU53596.1"/>
    </source>
</evidence>
<keyword evidence="2" id="KW-1185">Reference proteome</keyword>